<gene>
    <name evidence="2" type="ORF">ACFQJ7_01575</name>
</gene>
<accession>A0ABD5X0F6</accession>
<name>A0ABD5X0F6_9EURY</name>
<feature type="region of interest" description="Disordered" evidence="1">
    <location>
        <begin position="186"/>
        <end position="223"/>
    </location>
</feature>
<dbReference type="RefSeq" id="WP_267638484.1">
    <property type="nucleotide sequence ID" value="NZ_JAODIY010000013.1"/>
</dbReference>
<dbReference type="AlphaFoldDB" id="A0ABD5X0F6"/>
<protein>
    <submittedName>
        <fullName evidence="2">Uncharacterized protein</fullName>
    </submittedName>
</protein>
<reference evidence="2 3" key="1">
    <citation type="journal article" date="2014" name="Int. J. Syst. Evol. Microbiol.">
        <title>Complete genome sequence of Corynebacterium casei LMG S-19264T (=DSM 44701T), isolated from a smear-ripened cheese.</title>
        <authorList>
            <consortium name="US DOE Joint Genome Institute (JGI-PGF)"/>
            <person name="Walter F."/>
            <person name="Albersmeier A."/>
            <person name="Kalinowski J."/>
            <person name="Ruckert C."/>
        </authorList>
    </citation>
    <scope>NUCLEOTIDE SEQUENCE [LARGE SCALE GENOMIC DNA]</scope>
    <source>
        <strain evidence="2 3">CGMCC 4.7215</strain>
    </source>
</reference>
<proteinExistence type="predicted"/>
<evidence type="ECO:0000256" key="1">
    <source>
        <dbReference type="SAM" id="MobiDB-lite"/>
    </source>
</evidence>
<evidence type="ECO:0000313" key="3">
    <source>
        <dbReference type="Proteomes" id="UP001596414"/>
    </source>
</evidence>
<organism evidence="2 3">
    <name type="scientific">Halovenus rubra</name>
    <dbReference type="NCBI Taxonomy" id="869890"/>
    <lineage>
        <taxon>Archaea</taxon>
        <taxon>Methanobacteriati</taxon>
        <taxon>Methanobacteriota</taxon>
        <taxon>Stenosarchaea group</taxon>
        <taxon>Halobacteria</taxon>
        <taxon>Halobacteriales</taxon>
        <taxon>Haloarculaceae</taxon>
        <taxon>Halovenus</taxon>
    </lineage>
</organism>
<sequence length="223" mass="24711">MDTETLRQVLGDSDIGASDLSRVAQKYDKLDSGKRAQSRELLADDGLRESWVRVVSNQGVGSESVKYGLDSVERIQESASIDNFYLGRRVQEQEYPPSWDDVYPEQSIVTEFTLTDNVEFYRMYTEGGNSKAGRFLLRSTDDITTMSTTELQARYAIPGNPPDTVAKAEIPAGTTMRTAKVATNDFGAGGGRQFTLPKSKLPNLPEDWFDKSSELTQELNSGS</sequence>
<comment type="caution">
    <text evidence="2">The sequence shown here is derived from an EMBL/GenBank/DDBJ whole genome shotgun (WGS) entry which is preliminary data.</text>
</comment>
<evidence type="ECO:0000313" key="2">
    <source>
        <dbReference type="EMBL" id="MFC7124733.1"/>
    </source>
</evidence>
<dbReference type="Proteomes" id="UP001596414">
    <property type="component" value="Unassembled WGS sequence"/>
</dbReference>
<feature type="compositionally biased region" description="Polar residues" evidence="1">
    <location>
        <begin position="214"/>
        <end position="223"/>
    </location>
</feature>
<dbReference type="EMBL" id="JBHSZQ010000002">
    <property type="protein sequence ID" value="MFC7124733.1"/>
    <property type="molecule type" value="Genomic_DNA"/>
</dbReference>